<dbReference type="Pfam" id="PF00415">
    <property type="entry name" value="RCC1"/>
    <property type="match status" value="1"/>
</dbReference>
<dbReference type="PANTHER" id="PTHR22870">
    <property type="entry name" value="REGULATOR OF CHROMOSOME CONDENSATION"/>
    <property type="match status" value="1"/>
</dbReference>
<dbReference type="InterPro" id="IPR051210">
    <property type="entry name" value="Ub_ligase/GEF_domain"/>
</dbReference>
<dbReference type="SUPFAM" id="SSF50985">
    <property type="entry name" value="RCC1/BLIP-II"/>
    <property type="match status" value="1"/>
</dbReference>
<accession>B8LBH9</accession>
<evidence type="ECO:0000256" key="2">
    <source>
        <dbReference type="PROSITE-ProRule" id="PRU00235"/>
    </source>
</evidence>
<feature type="region of interest" description="Disordered" evidence="3">
    <location>
        <begin position="83"/>
        <end position="105"/>
    </location>
</feature>
<evidence type="ECO:0000256" key="3">
    <source>
        <dbReference type="SAM" id="MobiDB-lite"/>
    </source>
</evidence>
<organism evidence="4 5">
    <name type="scientific">Thalassiosira pseudonana</name>
    <name type="common">Marine diatom</name>
    <name type="synonym">Cyclotella nana</name>
    <dbReference type="NCBI Taxonomy" id="35128"/>
    <lineage>
        <taxon>Eukaryota</taxon>
        <taxon>Sar</taxon>
        <taxon>Stramenopiles</taxon>
        <taxon>Ochrophyta</taxon>
        <taxon>Bacillariophyta</taxon>
        <taxon>Coscinodiscophyceae</taxon>
        <taxon>Thalassiosirophycidae</taxon>
        <taxon>Thalassiosirales</taxon>
        <taxon>Thalassiosiraceae</taxon>
        <taxon>Thalassiosira</taxon>
    </lineage>
</organism>
<dbReference type="PaxDb" id="35128-Thaps8868"/>
<proteinExistence type="predicted"/>
<dbReference type="PROSITE" id="PS50012">
    <property type="entry name" value="RCC1_3"/>
    <property type="match status" value="1"/>
</dbReference>
<feature type="repeat" description="RCC1" evidence="2">
    <location>
        <begin position="41"/>
        <end position="99"/>
    </location>
</feature>
<protein>
    <recommendedName>
        <fullName evidence="6">Regulator of chromosome condensation</fullName>
    </recommendedName>
</protein>
<dbReference type="InParanoid" id="B8LBH9"/>
<reference evidence="4 5" key="1">
    <citation type="journal article" date="2004" name="Science">
        <title>The genome of the diatom Thalassiosira pseudonana: ecology, evolution, and metabolism.</title>
        <authorList>
            <person name="Armbrust E.V."/>
            <person name="Berges J.A."/>
            <person name="Bowler C."/>
            <person name="Green B.R."/>
            <person name="Martinez D."/>
            <person name="Putnam N.H."/>
            <person name="Zhou S."/>
            <person name="Allen A.E."/>
            <person name="Apt K.E."/>
            <person name="Bechner M."/>
            <person name="Brzezinski M.A."/>
            <person name="Chaal B.K."/>
            <person name="Chiovitti A."/>
            <person name="Davis A.K."/>
            <person name="Demarest M.S."/>
            <person name="Detter J.C."/>
            <person name="Glavina T."/>
            <person name="Goodstein D."/>
            <person name="Hadi M.Z."/>
            <person name="Hellsten U."/>
            <person name="Hildebrand M."/>
            <person name="Jenkins B.D."/>
            <person name="Jurka J."/>
            <person name="Kapitonov V.V."/>
            <person name="Kroger N."/>
            <person name="Lau W.W."/>
            <person name="Lane T.W."/>
            <person name="Larimer F.W."/>
            <person name="Lippmeier J.C."/>
            <person name="Lucas S."/>
            <person name="Medina M."/>
            <person name="Montsant A."/>
            <person name="Obornik M."/>
            <person name="Parker M.S."/>
            <person name="Palenik B."/>
            <person name="Pazour G.J."/>
            <person name="Richardson P.M."/>
            <person name="Rynearson T.A."/>
            <person name="Saito M.A."/>
            <person name="Schwartz D.C."/>
            <person name="Thamatrakoln K."/>
            <person name="Valentin K."/>
            <person name="Vardi A."/>
            <person name="Wilkerson F.P."/>
            <person name="Rokhsar D.S."/>
        </authorList>
    </citation>
    <scope>NUCLEOTIDE SEQUENCE [LARGE SCALE GENOMIC DNA]</scope>
    <source>
        <strain evidence="4 5">CCMP1335</strain>
    </source>
</reference>
<feature type="compositionally biased region" description="Basic and acidic residues" evidence="3">
    <location>
        <begin position="1"/>
        <end position="22"/>
    </location>
</feature>
<dbReference type="GeneID" id="7445413"/>
<dbReference type="EMBL" id="DS999415">
    <property type="protein sequence ID" value="EED87183.1"/>
    <property type="molecule type" value="Genomic_DNA"/>
</dbReference>
<evidence type="ECO:0000313" key="4">
    <source>
        <dbReference type="EMBL" id="EED87183.1"/>
    </source>
</evidence>
<dbReference type="HOGENOM" id="CLU_2242019_0_0_1"/>
<evidence type="ECO:0000256" key="1">
    <source>
        <dbReference type="ARBA" id="ARBA00022737"/>
    </source>
</evidence>
<feature type="region of interest" description="Disordered" evidence="3">
    <location>
        <begin position="1"/>
        <end position="24"/>
    </location>
</feature>
<dbReference type="PANTHER" id="PTHR22870:SF360">
    <property type="entry name" value="ULTRAVIOLET-B RECEPTOR UVR8"/>
    <property type="match status" value="1"/>
</dbReference>
<reference evidence="4 5" key="2">
    <citation type="journal article" date="2008" name="Nature">
        <title>The Phaeodactylum genome reveals the evolutionary history of diatom genomes.</title>
        <authorList>
            <person name="Bowler C."/>
            <person name="Allen A.E."/>
            <person name="Badger J.H."/>
            <person name="Grimwood J."/>
            <person name="Jabbari K."/>
            <person name="Kuo A."/>
            <person name="Maheswari U."/>
            <person name="Martens C."/>
            <person name="Maumus F."/>
            <person name="Otillar R.P."/>
            <person name="Rayko E."/>
            <person name="Salamov A."/>
            <person name="Vandepoele K."/>
            <person name="Beszteri B."/>
            <person name="Gruber A."/>
            <person name="Heijde M."/>
            <person name="Katinka M."/>
            <person name="Mock T."/>
            <person name="Valentin K."/>
            <person name="Verret F."/>
            <person name="Berges J.A."/>
            <person name="Brownlee C."/>
            <person name="Cadoret J.P."/>
            <person name="Chiovitti A."/>
            <person name="Choi C.J."/>
            <person name="Coesel S."/>
            <person name="De Martino A."/>
            <person name="Detter J.C."/>
            <person name="Durkin C."/>
            <person name="Falciatore A."/>
            <person name="Fournet J."/>
            <person name="Haruta M."/>
            <person name="Huysman M.J."/>
            <person name="Jenkins B.D."/>
            <person name="Jiroutova K."/>
            <person name="Jorgensen R.E."/>
            <person name="Joubert Y."/>
            <person name="Kaplan A."/>
            <person name="Kroger N."/>
            <person name="Kroth P.G."/>
            <person name="La Roche J."/>
            <person name="Lindquist E."/>
            <person name="Lommer M."/>
            <person name="Martin-Jezequel V."/>
            <person name="Lopez P.J."/>
            <person name="Lucas S."/>
            <person name="Mangogna M."/>
            <person name="McGinnis K."/>
            <person name="Medlin L.K."/>
            <person name="Montsant A."/>
            <person name="Oudot-Le Secq M.P."/>
            <person name="Napoli C."/>
            <person name="Obornik M."/>
            <person name="Parker M.S."/>
            <person name="Petit J.L."/>
            <person name="Porcel B.M."/>
            <person name="Poulsen N."/>
            <person name="Robison M."/>
            <person name="Rychlewski L."/>
            <person name="Rynearson T.A."/>
            <person name="Schmutz J."/>
            <person name="Shapiro H."/>
            <person name="Siaut M."/>
            <person name="Stanley M."/>
            <person name="Sussman M.R."/>
            <person name="Taylor A.R."/>
            <person name="Vardi A."/>
            <person name="von Dassow P."/>
            <person name="Vyverman W."/>
            <person name="Willis A."/>
            <person name="Wyrwicz L.S."/>
            <person name="Rokhsar D.S."/>
            <person name="Weissenbach J."/>
            <person name="Armbrust E.V."/>
            <person name="Green B.R."/>
            <person name="Van de Peer Y."/>
            <person name="Grigoriev I.V."/>
        </authorList>
    </citation>
    <scope>NUCLEOTIDE SEQUENCE [LARGE SCALE GENOMIC DNA]</scope>
    <source>
        <strain evidence="4 5">CCMP1335</strain>
    </source>
</reference>
<dbReference type="KEGG" id="tps:THAPSDRAFT_8868"/>
<evidence type="ECO:0000313" key="5">
    <source>
        <dbReference type="Proteomes" id="UP000001449"/>
    </source>
</evidence>
<dbReference type="InterPro" id="IPR009091">
    <property type="entry name" value="RCC1/BLIP-II"/>
</dbReference>
<evidence type="ECO:0008006" key="6">
    <source>
        <dbReference type="Google" id="ProtNLM"/>
    </source>
</evidence>
<gene>
    <name evidence="4" type="ORF">THAPSDRAFT_8868</name>
</gene>
<dbReference type="AlphaFoldDB" id="B8LBH9"/>
<dbReference type="InterPro" id="IPR000408">
    <property type="entry name" value="Reg_chr_condens"/>
</dbReference>
<name>B8LBH9_THAPS</name>
<keyword evidence="1" id="KW-0677">Repeat</keyword>
<dbReference type="Proteomes" id="UP000001449">
    <property type="component" value="Chromosome 11"/>
</dbReference>
<dbReference type="RefSeq" id="XP_002296487.1">
    <property type="nucleotide sequence ID" value="XM_002296451.1"/>
</dbReference>
<dbReference type="Gene3D" id="2.130.10.30">
    <property type="entry name" value="Regulator of chromosome condensation 1/beta-lactamase-inhibitor protein II"/>
    <property type="match status" value="1"/>
</dbReference>
<sequence length="105" mass="11232">MPPKDDSRCPTGRKDIDEEKQPEIPQISCGSTHVIVRTKGGDVYTWGFGDQGACGQGEDDKDVLCPKKLETKLKNAQGSRDEVKFVSGGGQHSSAVIATGSKGFH</sequence>
<keyword evidence="5" id="KW-1185">Reference proteome</keyword>